<name>A0A1I2W6A5_9BACL</name>
<dbReference type="InterPro" id="IPR012914">
    <property type="entry name" value="PucR_dom"/>
</dbReference>
<dbReference type="Gene3D" id="1.10.10.2840">
    <property type="entry name" value="PucR C-terminal helix-turn-helix domain"/>
    <property type="match status" value="1"/>
</dbReference>
<dbReference type="STRING" id="269670.SAMN02982927_03415"/>
<dbReference type="PANTHER" id="PTHR33744:SF1">
    <property type="entry name" value="DNA-BINDING TRANSCRIPTIONAL ACTIVATOR ADER"/>
    <property type="match status" value="1"/>
</dbReference>
<keyword evidence="6" id="KW-1185">Reference proteome</keyword>
<protein>
    <submittedName>
        <fullName evidence="5">Purine catabolism regulatory protein</fullName>
    </submittedName>
</protein>
<dbReference type="InterPro" id="IPR041522">
    <property type="entry name" value="CdaR_GGDEF"/>
</dbReference>
<feature type="domain" description="Purine catabolism PurC-like" evidence="2">
    <location>
        <begin position="7"/>
        <end position="126"/>
    </location>
</feature>
<organism evidence="5 6">
    <name type="scientific">Sporolactobacillus nakayamae</name>
    <dbReference type="NCBI Taxonomy" id="269670"/>
    <lineage>
        <taxon>Bacteria</taxon>
        <taxon>Bacillati</taxon>
        <taxon>Bacillota</taxon>
        <taxon>Bacilli</taxon>
        <taxon>Bacillales</taxon>
        <taxon>Sporolactobacillaceae</taxon>
        <taxon>Sporolactobacillus</taxon>
    </lineage>
</organism>
<dbReference type="OrthoDB" id="142218at2"/>
<evidence type="ECO:0000259" key="3">
    <source>
        <dbReference type="Pfam" id="PF13556"/>
    </source>
</evidence>
<dbReference type="Pfam" id="PF17853">
    <property type="entry name" value="GGDEF_2"/>
    <property type="match status" value="1"/>
</dbReference>
<dbReference type="Pfam" id="PF07905">
    <property type="entry name" value="PucR"/>
    <property type="match status" value="1"/>
</dbReference>
<reference evidence="6" key="1">
    <citation type="submission" date="2016-10" db="EMBL/GenBank/DDBJ databases">
        <authorList>
            <person name="Varghese N."/>
            <person name="Submissions S."/>
        </authorList>
    </citation>
    <scope>NUCLEOTIDE SEQUENCE [LARGE SCALE GENOMIC DNA]</scope>
    <source>
        <strain evidence="6">ATCC 700379</strain>
    </source>
</reference>
<dbReference type="Proteomes" id="UP000198752">
    <property type="component" value="Unassembled WGS sequence"/>
</dbReference>
<accession>A0A1I2W6A5</accession>
<proteinExistence type="inferred from homology"/>
<evidence type="ECO:0000313" key="5">
    <source>
        <dbReference type="EMBL" id="SFG96852.1"/>
    </source>
</evidence>
<evidence type="ECO:0000256" key="1">
    <source>
        <dbReference type="ARBA" id="ARBA00006754"/>
    </source>
</evidence>
<feature type="domain" description="PucR C-terminal helix-turn-helix" evidence="3">
    <location>
        <begin position="482"/>
        <end position="537"/>
    </location>
</feature>
<dbReference type="Gene3D" id="3.30.450.40">
    <property type="match status" value="1"/>
</dbReference>
<dbReference type="AlphaFoldDB" id="A0A1I2W6A5"/>
<sequence>MALSIREALQLPVMAHTSLIAGQKGINNDIKWVTTVEVVEDITRFQHGEFLITTGFDMHDNTEKQAEFEKLLHLKKLSGVAIYTDFYLSEIPEGFIHAANQSGTPLIKIPPQINFSMITKAILEQIVNKQMTLLEHSLSIHKELTSLILNDQSLSEITKKLANLTTASTYIFNDFCELIYKVNQNPFISIRSENNIFFGENEFNIKEFLKSCQTEGHYTHREVEEYRLSACPIIARKYCFGWIMIIKPLKTWNELDDIAIGHAVTVCAIEYLKQKAVLEKQILLQGDFLEEIIHQNYSNETTVIEKGRKLGYDITAKQTVFYFTFENTNDETINQEINRLYALIDQVFIREKKQYIIRTKLKSIMLVTIVSGKNTNQIKKYCYQLIDEIEKQWDYHFHDNLLQIGIGNECVGIKGLSKSAKQAKYAVKLSRLLNKSMTTVHYSDLGLYSVLIEMKESGFDLKSLYNNYLGDLIHQKRHGVDLFKTADAYLLNNENIQVTANKLFIHRHTLKYRLNLIETKTGLDLKLTDDRMKLQLGIFAYKLIHYLESQSFSS</sequence>
<dbReference type="InterPro" id="IPR051448">
    <property type="entry name" value="CdaR-like_regulators"/>
</dbReference>
<evidence type="ECO:0000259" key="2">
    <source>
        <dbReference type="Pfam" id="PF07905"/>
    </source>
</evidence>
<gene>
    <name evidence="5" type="ORF">SAMN02982927_03415</name>
</gene>
<dbReference type="InterPro" id="IPR025736">
    <property type="entry name" value="PucR_C-HTH_dom"/>
</dbReference>
<comment type="similarity">
    <text evidence="1">Belongs to the CdaR family.</text>
</comment>
<dbReference type="Pfam" id="PF13556">
    <property type="entry name" value="HTH_30"/>
    <property type="match status" value="1"/>
</dbReference>
<dbReference type="PANTHER" id="PTHR33744">
    <property type="entry name" value="CARBOHYDRATE DIACID REGULATOR"/>
    <property type="match status" value="1"/>
</dbReference>
<evidence type="ECO:0000313" key="6">
    <source>
        <dbReference type="Proteomes" id="UP000198752"/>
    </source>
</evidence>
<dbReference type="RefSeq" id="WP_093674739.1">
    <property type="nucleotide sequence ID" value="NZ_FOOY01000036.1"/>
</dbReference>
<evidence type="ECO:0000259" key="4">
    <source>
        <dbReference type="Pfam" id="PF17853"/>
    </source>
</evidence>
<dbReference type="InterPro" id="IPR029016">
    <property type="entry name" value="GAF-like_dom_sf"/>
</dbReference>
<dbReference type="InterPro" id="IPR042070">
    <property type="entry name" value="PucR_C-HTH_sf"/>
</dbReference>
<dbReference type="EMBL" id="FOOY01000036">
    <property type="protein sequence ID" value="SFG96852.1"/>
    <property type="molecule type" value="Genomic_DNA"/>
</dbReference>
<feature type="domain" description="CdaR GGDEF-like" evidence="4">
    <location>
        <begin position="298"/>
        <end position="428"/>
    </location>
</feature>